<proteinExistence type="inferred from homology"/>
<evidence type="ECO:0000256" key="5">
    <source>
        <dbReference type="ARBA" id="ARBA00022519"/>
    </source>
</evidence>
<feature type="transmembrane region" description="Helical" evidence="9">
    <location>
        <begin position="58"/>
        <end position="83"/>
    </location>
</feature>
<dbReference type="Pfam" id="PF02653">
    <property type="entry name" value="BPD_transp_2"/>
    <property type="match status" value="1"/>
</dbReference>
<evidence type="ECO:0000256" key="4">
    <source>
        <dbReference type="ARBA" id="ARBA00022475"/>
    </source>
</evidence>
<keyword evidence="8 9" id="KW-0472">Membrane</keyword>
<dbReference type="CDD" id="cd06579">
    <property type="entry name" value="TM_PBP1_transp_AraH_like"/>
    <property type="match status" value="1"/>
</dbReference>
<feature type="transmembrane region" description="Helical" evidence="9">
    <location>
        <begin position="307"/>
        <end position="325"/>
    </location>
</feature>
<reference evidence="11" key="1">
    <citation type="journal article" date="2019" name="Int. J. Syst. Evol. Microbiol.">
        <title>The Global Catalogue of Microorganisms (GCM) 10K type strain sequencing project: providing services to taxonomists for standard genome sequencing and annotation.</title>
        <authorList>
            <consortium name="The Broad Institute Genomics Platform"/>
            <consortium name="The Broad Institute Genome Sequencing Center for Infectious Disease"/>
            <person name="Wu L."/>
            <person name="Ma J."/>
        </authorList>
    </citation>
    <scope>NUCLEOTIDE SEQUENCE [LARGE SCALE GENOMIC DNA]</scope>
    <source>
        <strain evidence="11">JCM 30774</strain>
    </source>
</reference>
<keyword evidence="5" id="KW-0997">Cell inner membrane</keyword>
<keyword evidence="6 9" id="KW-0812">Transmembrane</keyword>
<evidence type="ECO:0000256" key="2">
    <source>
        <dbReference type="ARBA" id="ARBA00007942"/>
    </source>
</evidence>
<feature type="transmembrane region" description="Helical" evidence="9">
    <location>
        <begin position="279"/>
        <end position="301"/>
    </location>
</feature>
<keyword evidence="11" id="KW-1185">Reference proteome</keyword>
<dbReference type="RefSeq" id="WP_377366934.1">
    <property type="nucleotide sequence ID" value="NZ_JBHTMN010000011.1"/>
</dbReference>
<feature type="transmembrane region" description="Helical" evidence="9">
    <location>
        <begin position="172"/>
        <end position="194"/>
    </location>
</feature>
<evidence type="ECO:0000256" key="1">
    <source>
        <dbReference type="ARBA" id="ARBA00004429"/>
    </source>
</evidence>
<feature type="transmembrane region" description="Helical" evidence="9">
    <location>
        <begin position="26"/>
        <end position="46"/>
    </location>
</feature>
<accession>A0ABW4B042</accession>
<comment type="similarity">
    <text evidence="2">Belongs to the binding-protein-dependent transport system permease family. AraH/RbsC subfamily.</text>
</comment>
<organism evidence="10 11">
    <name type="scientific">Rhodanobacter aciditrophus</name>
    <dbReference type="NCBI Taxonomy" id="1623218"/>
    <lineage>
        <taxon>Bacteria</taxon>
        <taxon>Pseudomonadati</taxon>
        <taxon>Pseudomonadota</taxon>
        <taxon>Gammaproteobacteria</taxon>
        <taxon>Lysobacterales</taxon>
        <taxon>Rhodanobacteraceae</taxon>
        <taxon>Rhodanobacter</taxon>
    </lineage>
</organism>
<keyword evidence="7 9" id="KW-1133">Transmembrane helix</keyword>
<feature type="transmembrane region" description="Helical" evidence="9">
    <location>
        <begin position="225"/>
        <end position="245"/>
    </location>
</feature>
<gene>
    <name evidence="10" type="ORF">ACFQ45_09250</name>
</gene>
<dbReference type="Proteomes" id="UP001597059">
    <property type="component" value="Unassembled WGS sequence"/>
</dbReference>
<feature type="transmembrane region" description="Helical" evidence="9">
    <location>
        <begin position="134"/>
        <end position="152"/>
    </location>
</feature>
<comment type="caution">
    <text evidence="10">The sequence shown here is derived from an EMBL/GenBank/DDBJ whole genome shotgun (WGS) entry which is preliminary data.</text>
</comment>
<name>A0ABW4B042_9GAMM</name>
<comment type="subcellular location">
    <subcellularLocation>
        <location evidence="1">Cell inner membrane</location>
        <topology evidence="1">Multi-pass membrane protein</topology>
    </subcellularLocation>
</comment>
<dbReference type="EMBL" id="JBHTMN010000011">
    <property type="protein sequence ID" value="MFD1383552.1"/>
    <property type="molecule type" value="Genomic_DNA"/>
</dbReference>
<evidence type="ECO:0000256" key="9">
    <source>
        <dbReference type="SAM" id="Phobius"/>
    </source>
</evidence>
<dbReference type="PANTHER" id="PTHR32196:SF21">
    <property type="entry name" value="ABC TRANSPORTER PERMEASE PROTEIN YPHD-RELATED"/>
    <property type="match status" value="1"/>
</dbReference>
<evidence type="ECO:0000256" key="6">
    <source>
        <dbReference type="ARBA" id="ARBA00022692"/>
    </source>
</evidence>
<evidence type="ECO:0000256" key="8">
    <source>
        <dbReference type="ARBA" id="ARBA00023136"/>
    </source>
</evidence>
<feature type="transmembrane region" description="Helical" evidence="9">
    <location>
        <begin position="251"/>
        <end position="272"/>
    </location>
</feature>
<evidence type="ECO:0000256" key="7">
    <source>
        <dbReference type="ARBA" id="ARBA00022989"/>
    </source>
</evidence>
<evidence type="ECO:0000313" key="11">
    <source>
        <dbReference type="Proteomes" id="UP001597059"/>
    </source>
</evidence>
<evidence type="ECO:0000313" key="10">
    <source>
        <dbReference type="EMBL" id="MFD1383552.1"/>
    </source>
</evidence>
<sequence>MSQSVTAKPSISLALSSSGMFSPNRIQATAVRMLIVVMALLASIFVEGFASLQNLSSILFVTVSVGVVAAGLALVTISGNLFMLSISATASISTIVFASVLDFGVIPAILTTLFVGVILGFLQGGAVGVLKTNPIITSIAASSIIMGLGAWYSGGRTITSDVKVEWLGVGHVLPGIPNQIFILLAVLIAAEFFLSRMRLGRELQLIGINSNTAKLSGLRIQRATIVAYVIAALTAALSGVLIGAQSSQGNLSLGAGLDFSAIAAVLVGGVAIAGGHGRIYDAVCGALFLAIIGNILLLKGFSLDIQLMVKGAVVVASVMLGAVLTRKRKK</sequence>
<keyword evidence="3" id="KW-0813">Transport</keyword>
<keyword evidence="4" id="KW-1003">Cell membrane</keyword>
<dbReference type="InterPro" id="IPR001851">
    <property type="entry name" value="ABC_transp_permease"/>
</dbReference>
<feature type="transmembrane region" description="Helical" evidence="9">
    <location>
        <begin position="95"/>
        <end position="122"/>
    </location>
</feature>
<protein>
    <submittedName>
        <fullName evidence="10">ABC transporter permease</fullName>
    </submittedName>
</protein>
<dbReference type="PANTHER" id="PTHR32196">
    <property type="entry name" value="ABC TRANSPORTER PERMEASE PROTEIN YPHD-RELATED-RELATED"/>
    <property type="match status" value="1"/>
</dbReference>
<evidence type="ECO:0000256" key="3">
    <source>
        <dbReference type="ARBA" id="ARBA00022448"/>
    </source>
</evidence>